<keyword evidence="2" id="KW-1185">Reference proteome</keyword>
<sequence>MYPVVTPTAGSRPASDRDVEEAWRQRGPGEAGLERADGGGVGGHAAAAGSQSRPQLCLPAPLPHRTRTHRGADVLAGGGRGGGGGRARPPDAGPPATAAVDDVGAAVVSDGVYQGTVQSSTVW</sequence>
<comment type="caution">
    <text evidence="1">The sequence shown here is derived from an EMBL/GenBank/DDBJ whole genome shotgun (WGS) entry which is preliminary data.</text>
</comment>
<evidence type="ECO:0000313" key="1">
    <source>
        <dbReference type="EMBL" id="KAK1862749.1"/>
    </source>
</evidence>
<protein>
    <submittedName>
        <fullName evidence="1">Uncharacterized protein</fullName>
    </submittedName>
</protein>
<organism evidence="1 2">
    <name type="scientific">Pyropia yezoensis</name>
    <name type="common">Susabi-nori</name>
    <name type="synonym">Porphyra yezoensis</name>
    <dbReference type="NCBI Taxonomy" id="2788"/>
    <lineage>
        <taxon>Eukaryota</taxon>
        <taxon>Rhodophyta</taxon>
        <taxon>Bangiophyceae</taxon>
        <taxon>Bangiales</taxon>
        <taxon>Bangiaceae</taxon>
        <taxon>Pyropia</taxon>
    </lineage>
</organism>
<dbReference type="EMBL" id="CM020619">
    <property type="protein sequence ID" value="KAK1862749.1"/>
    <property type="molecule type" value="Genomic_DNA"/>
</dbReference>
<proteinExistence type="predicted"/>
<name>A0ACC3BYG7_PYRYE</name>
<gene>
    <name evidence="1" type="ORF">I4F81_005316</name>
</gene>
<reference evidence="1" key="1">
    <citation type="submission" date="2019-11" db="EMBL/GenBank/DDBJ databases">
        <title>Nori genome reveals adaptations in red seaweeds to the harsh intertidal environment.</title>
        <authorList>
            <person name="Wang D."/>
            <person name="Mao Y."/>
        </authorList>
    </citation>
    <scope>NUCLEOTIDE SEQUENCE</scope>
    <source>
        <tissue evidence="1">Gametophyte</tissue>
    </source>
</reference>
<dbReference type="Proteomes" id="UP000798662">
    <property type="component" value="Chromosome 2"/>
</dbReference>
<accession>A0ACC3BYG7</accession>
<evidence type="ECO:0000313" key="2">
    <source>
        <dbReference type="Proteomes" id="UP000798662"/>
    </source>
</evidence>